<comment type="caution">
    <text evidence="1">The sequence shown here is derived from an EMBL/GenBank/DDBJ whole genome shotgun (WGS) entry which is preliminary data.</text>
</comment>
<evidence type="ECO:0000313" key="2">
    <source>
        <dbReference type="Proteomes" id="UP000590225"/>
    </source>
</evidence>
<dbReference type="EMBL" id="JACGXP010000001">
    <property type="protein sequence ID" value="MBA8989452.1"/>
    <property type="molecule type" value="Genomic_DNA"/>
</dbReference>
<gene>
    <name evidence="1" type="ORF">FHW23_000684</name>
</gene>
<proteinExistence type="predicted"/>
<evidence type="ECO:0008006" key="3">
    <source>
        <dbReference type="Google" id="ProtNLM"/>
    </source>
</evidence>
<dbReference type="Proteomes" id="UP000590225">
    <property type="component" value="Unassembled WGS sequence"/>
</dbReference>
<evidence type="ECO:0000313" key="1">
    <source>
        <dbReference type="EMBL" id="MBA8989452.1"/>
    </source>
</evidence>
<dbReference type="RefSeq" id="WP_182515152.1">
    <property type="nucleotide sequence ID" value="NZ_JACGXP010000001.1"/>
</dbReference>
<protein>
    <recommendedName>
        <fullName evidence="3">Type I restriction enzyme R protein N-terminal domain-containing protein</fullName>
    </recommendedName>
</protein>
<organism evidence="1 2">
    <name type="scientific">Curtobacterium pusillum</name>
    <dbReference type="NCBI Taxonomy" id="69373"/>
    <lineage>
        <taxon>Bacteria</taxon>
        <taxon>Bacillati</taxon>
        <taxon>Actinomycetota</taxon>
        <taxon>Actinomycetes</taxon>
        <taxon>Micrococcales</taxon>
        <taxon>Microbacteriaceae</taxon>
        <taxon>Curtobacterium</taxon>
    </lineage>
</organism>
<name>A0AAW3T3K7_9MICO</name>
<dbReference type="SUPFAM" id="SSF52540">
    <property type="entry name" value="P-loop containing nucleoside triphosphate hydrolases"/>
    <property type="match status" value="1"/>
</dbReference>
<sequence length="799" mass="89844">MTAFDRGLQVLTDLAQRDVDYASNEATTRRNILDTFIKDVLGWPDDEVQCEEHLQGDYFDYTLGLPQRRIILEAKRTGLIFDLPPGSQSGRMGIAAVRNHSASNKSAVDQVLRYCQESGTAVAVLSNGHQLLVFLGSRSDGQQPSAGQAFYYASPTDMLERYSEIFDFLSPAGIQRGDLVRALSKKTAGLPPPPPLSSRIHSYPGYRIGSEMETDLRILGDLFLQDLVREETITDEFLNECYCSSGALSQYAVVSREILRTRYQQLDDVVKTQSARDKKGPNKGLTDDVLAGAITRRPIILLGDVGVGKSIFLKHLFRVDAKEVLKQTTVFYVDFLRHSGLVEDVSDYIVDVISRTLQDEHGIDVQDRQFVRSVYKKELAEFDRGIYGDLKSLNAEKYQERQIEMLASHLANRYEHVRRSLVFLQASHRLSAVIVLDNVDQHQAAFQEQIFIAGQSLADTWPVAVFMSLRPDTFHESRRTGALAAYQPRVFTVSPPRSDLVIIKRLEFARKELVAAGRLPGFPTGLTLDSGNLTTYIDVLLDALESNQALVELIDNLSSGNTRRALDFVSTFVGSGYVQTSRILEAQKTARPYIIPLHEFQRAILYGDHKYYDPSTSPIPNLFAVSTKDPKEHFLAPILLAMVQTLGESESGGFVDLRDVIARLQTLGYTPEQVDFHLTRCYQGHLAELADHGDAGQLIRVLPAGAYLYKRLMSSFPYIDAVVVDTPIIDPLARGHIRDVFDIDERVDRAEAFIRYLDDSWPFGDELVSFSWQDTISDWSRTLESVRRGATRAAERRRR</sequence>
<accession>A0AAW3T3K7</accession>
<dbReference type="InterPro" id="IPR027417">
    <property type="entry name" value="P-loop_NTPase"/>
</dbReference>
<dbReference type="AlphaFoldDB" id="A0AAW3T3K7"/>
<reference evidence="1 2" key="1">
    <citation type="submission" date="2020-07" db="EMBL/GenBank/DDBJ databases">
        <title>Above-ground endophytic microbial communities from plants in different locations in the United States.</title>
        <authorList>
            <person name="Frank C."/>
        </authorList>
    </citation>
    <scope>NUCLEOTIDE SEQUENCE [LARGE SCALE GENOMIC DNA]</scope>
    <source>
        <strain evidence="1 2">WPL5_2</strain>
    </source>
</reference>